<dbReference type="SUPFAM" id="SSF56281">
    <property type="entry name" value="Metallo-hydrolase/oxidoreductase"/>
    <property type="match status" value="1"/>
</dbReference>
<reference evidence="1 2" key="1">
    <citation type="submission" date="2024-04" db="EMBL/GenBank/DDBJ databases">
        <title>Novel species of the genus Ideonella isolated from streams.</title>
        <authorList>
            <person name="Lu H."/>
        </authorList>
    </citation>
    <scope>NUCLEOTIDE SEQUENCE [LARGE SCALE GENOMIC DNA]</scope>
    <source>
        <strain evidence="1 2">DXS29W</strain>
    </source>
</reference>
<organism evidence="1 2">
    <name type="scientific">Ideonella lacteola</name>
    <dbReference type="NCBI Taxonomy" id="2984193"/>
    <lineage>
        <taxon>Bacteria</taxon>
        <taxon>Pseudomonadati</taxon>
        <taxon>Pseudomonadota</taxon>
        <taxon>Betaproteobacteria</taxon>
        <taxon>Burkholderiales</taxon>
        <taxon>Sphaerotilaceae</taxon>
        <taxon>Ideonella</taxon>
    </lineage>
</organism>
<gene>
    <name evidence="1" type="ORF">AACH06_22090</name>
</gene>
<proteinExistence type="predicted"/>
<dbReference type="InterPro" id="IPR025638">
    <property type="entry name" value="DUF4336"/>
</dbReference>
<name>A0ABU9BU74_9BURK</name>
<sequence>MIHPLADQLWHVPHDFKVNGLPLTTRMTIVRLADGGLWLHSPVPLSPMLAQALQRLGPVRHIVAPSKTHHLFLSEAIKAFPHARVYGAPGLAEKRPDVAAMQPLPPSLEAPWAADLEWTLFEGIPYGNETVWFHRPTRTLIVTDLLQWWPATLAWSAQVYARATGVRDGLAVPRTVRWLVRDLEAVRRSVERVLAWPFERVVVAHHAVIETDDRTDAHACVRRAFACWTGEAQAGAGSASRAAAS</sequence>
<accession>A0ABU9BU74</accession>
<dbReference type="EMBL" id="JBBUTG010000017">
    <property type="protein sequence ID" value="MEK8033521.1"/>
    <property type="molecule type" value="Genomic_DNA"/>
</dbReference>
<comment type="caution">
    <text evidence="1">The sequence shown here is derived from an EMBL/GenBank/DDBJ whole genome shotgun (WGS) entry which is preliminary data.</text>
</comment>
<protein>
    <submittedName>
        <fullName evidence="1">DUF4336 domain-containing protein</fullName>
    </submittedName>
</protein>
<dbReference type="RefSeq" id="WP_341427946.1">
    <property type="nucleotide sequence ID" value="NZ_JBBUTG010000017.1"/>
</dbReference>
<dbReference type="Proteomes" id="UP001371218">
    <property type="component" value="Unassembled WGS sequence"/>
</dbReference>
<evidence type="ECO:0000313" key="2">
    <source>
        <dbReference type="Proteomes" id="UP001371218"/>
    </source>
</evidence>
<dbReference type="PANTHER" id="PTHR33835">
    <property type="entry name" value="YALI0C07656P"/>
    <property type="match status" value="1"/>
</dbReference>
<dbReference type="InterPro" id="IPR036866">
    <property type="entry name" value="RibonucZ/Hydroxyglut_hydro"/>
</dbReference>
<keyword evidence="2" id="KW-1185">Reference proteome</keyword>
<dbReference type="Pfam" id="PF14234">
    <property type="entry name" value="DUF4336"/>
    <property type="match status" value="1"/>
</dbReference>
<dbReference type="PANTHER" id="PTHR33835:SF1">
    <property type="entry name" value="METALLO-BETA-LACTAMASE DOMAIN-CONTAINING PROTEIN"/>
    <property type="match status" value="1"/>
</dbReference>
<evidence type="ECO:0000313" key="1">
    <source>
        <dbReference type="EMBL" id="MEK8033521.1"/>
    </source>
</evidence>